<keyword evidence="2" id="KW-1185">Reference proteome</keyword>
<evidence type="ECO:0000313" key="2">
    <source>
        <dbReference type="Proteomes" id="UP000054324"/>
    </source>
</evidence>
<dbReference type="RefSeq" id="XP_009166025.1">
    <property type="nucleotide sequence ID" value="XM_009167761.1"/>
</dbReference>
<organism evidence="1 2">
    <name type="scientific">Opisthorchis viverrini</name>
    <name type="common">Southeast Asian liver fluke</name>
    <dbReference type="NCBI Taxonomy" id="6198"/>
    <lineage>
        <taxon>Eukaryota</taxon>
        <taxon>Metazoa</taxon>
        <taxon>Spiralia</taxon>
        <taxon>Lophotrochozoa</taxon>
        <taxon>Platyhelminthes</taxon>
        <taxon>Trematoda</taxon>
        <taxon>Digenea</taxon>
        <taxon>Opisthorchiida</taxon>
        <taxon>Opisthorchiata</taxon>
        <taxon>Opisthorchiidae</taxon>
        <taxon>Opisthorchis</taxon>
    </lineage>
</organism>
<dbReference type="AlphaFoldDB" id="A0A074ZT34"/>
<protein>
    <submittedName>
        <fullName evidence="1">Uncharacterized protein</fullName>
    </submittedName>
</protein>
<evidence type="ECO:0000313" key="1">
    <source>
        <dbReference type="EMBL" id="KER30266.1"/>
    </source>
</evidence>
<dbReference type="GeneID" id="20317502"/>
<dbReference type="Proteomes" id="UP000054324">
    <property type="component" value="Unassembled WGS sequence"/>
</dbReference>
<dbReference type="EMBL" id="KL596664">
    <property type="protein sequence ID" value="KER30266.1"/>
    <property type="molecule type" value="Genomic_DNA"/>
</dbReference>
<dbReference type="OrthoDB" id="10443516at2759"/>
<name>A0A074ZT34_OPIVI</name>
<proteinExistence type="predicted"/>
<sequence length="76" mass="8827">MDFFDSDCLCDYTIKKKSLSDIFFPTHSRAPIPRHSNAYNDFWNFLQKLQRVIRSKCDQGTSRLLGCSENRSSGCE</sequence>
<dbReference type="KEGG" id="ovi:T265_03315"/>
<reference evidence="1 2" key="1">
    <citation type="submission" date="2013-11" db="EMBL/GenBank/DDBJ databases">
        <title>Opisthorchis viverrini - life in the bile duct.</title>
        <authorList>
            <person name="Young N.D."/>
            <person name="Nagarajan N."/>
            <person name="Lin S.J."/>
            <person name="Korhonen P.K."/>
            <person name="Jex A.R."/>
            <person name="Hall R.S."/>
            <person name="Safavi-Hemami H."/>
            <person name="Kaewkong W."/>
            <person name="Bertrand D."/>
            <person name="Gao S."/>
            <person name="Seet Q."/>
            <person name="Wongkham S."/>
            <person name="Teh B.T."/>
            <person name="Wongkham C."/>
            <person name="Intapan P.M."/>
            <person name="Maleewong W."/>
            <person name="Yang X."/>
            <person name="Hu M."/>
            <person name="Wang Z."/>
            <person name="Hofmann A."/>
            <person name="Sternberg P.W."/>
            <person name="Tan P."/>
            <person name="Wang J."/>
            <person name="Gasser R.B."/>
        </authorList>
    </citation>
    <scope>NUCLEOTIDE SEQUENCE [LARGE SCALE GENOMIC DNA]</scope>
</reference>
<gene>
    <name evidence="1" type="ORF">T265_03315</name>
</gene>
<accession>A0A074ZT34</accession>
<dbReference type="CTD" id="20317502"/>